<dbReference type="EMBL" id="BRYA01000269">
    <property type="protein sequence ID" value="GMI45874.1"/>
    <property type="molecule type" value="Genomic_DNA"/>
</dbReference>
<organism evidence="2 3">
    <name type="scientific">Triparma columacea</name>
    <dbReference type="NCBI Taxonomy" id="722753"/>
    <lineage>
        <taxon>Eukaryota</taxon>
        <taxon>Sar</taxon>
        <taxon>Stramenopiles</taxon>
        <taxon>Ochrophyta</taxon>
        <taxon>Bolidophyceae</taxon>
        <taxon>Parmales</taxon>
        <taxon>Triparmaceae</taxon>
        <taxon>Triparma</taxon>
    </lineage>
</organism>
<evidence type="ECO:0000313" key="2">
    <source>
        <dbReference type="EMBL" id="GMI45874.1"/>
    </source>
</evidence>
<sequence>MMTSHETWRKNEVEGRDFTSEPGVTKVLRTGGVGGVRGGGDVTPFLYVNLHHLTKGDDEDDKTPNDGKVGVASSDRSADIVSTFVYLTEVCLTEQNPVSPKVSQLIDLEEGGLGWNTGLLKKVYEVFEANYPECLDKFVLYPVNRFVSATLSTFLSFVNSKTRKKFIVTDSLTEVCDVLCLDEEQVREGGGLREFILKNHSVL</sequence>
<dbReference type="Gene3D" id="3.40.525.10">
    <property type="entry name" value="CRAL-TRIO lipid binding domain"/>
    <property type="match status" value="1"/>
</dbReference>
<name>A0A9W7GJ73_9STRA</name>
<dbReference type="Pfam" id="PF00650">
    <property type="entry name" value="CRAL_TRIO"/>
    <property type="match status" value="1"/>
</dbReference>
<protein>
    <recommendedName>
        <fullName evidence="1">CRAL-TRIO domain-containing protein</fullName>
    </recommendedName>
</protein>
<evidence type="ECO:0000313" key="3">
    <source>
        <dbReference type="Proteomes" id="UP001165065"/>
    </source>
</evidence>
<comment type="caution">
    <text evidence="2">The sequence shown here is derived from an EMBL/GenBank/DDBJ whole genome shotgun (WGS) entry which is preliminary data.</text>
</comment>
<evidence type="ECO:0000259" key="1">
    <source>
        <dbReference type="PROSITE" id="PS50191"/>
    </source>
</evidence>
<dbReference type="PROSITE" id="PS50191">
    <property type="entry name" value="CRAL_TRIO"/>
    <property type="match status" value="1"/>
</dbReference>
<keyword evidence="3" id="KW-1185">Reference proteome</keyword>
<dbReference type="OrthoDB" id="37577at2759"/>
<accession>A0A9W7GJ73</accession>
<dbReference type="InterPro" id="IPR036865">
    <property type="entry name" value="CRAL-TRIO_dom_sf"/>
</dbReference>
<proteinExistence type="predicted"/>
<dbReference type="InterPro" id="IPR001251">
    <property type="entry name" value="CRAL-TRIO_dom"/>
</dbReference>
<gene>
    <name evidence="2" type="ORF">TrCOL_g8434</name>
</gene>
<dbReference type="AlphaFoldDB" id="A0A9W7GJ73"/>
<dbReference type="CDD" id="cd00170">
    <property type="entry name" value="SEC14"/>
    <property type="match status" value="1"/>
</dbReference>
<reference evidence="3" key="1">
    <citation type="journal article" date="2023" name="Commun. Biol.">
        <title>Genome analysis of Parmales, the sister group of diatoms, reveals the evolutionary specialization of diatoms from phago-mixotrophs to photoautotrophs.</title>
        <authorList>
            <person name="Ban H."/>
            <person name="Sato S."/>
            <person name="Yoshikawa S."/>
            <person name="Yamada K."/>
            <person name="Nakamura Y."/>
            <person name="Ichinomiya M."/>
            <person name="Sato N."/>
            <person name="Blanc-Mathieu R."/>
            <person name="Endo H."/>
            <person name="Kuwata A."/>
            <person name="Ogata H."/>
        </authorList>
    </citation>
    <scope>NUCLEOTIDE SEQUENCE [LARGE SCALE GENOMIC DNA]</scope>
</reference>
<dbReference type="SUPFAM" id="SSF52087">
    <property type="entry name" value="CRAL/TRIO domain"/>
    <property type="match status" value="1"/>
</dbReference>
<dbReference type="Proteomes" id="UP001165065">
    <property type="component" value="Unassembled WGS sequence"/>
</dbReference>
<feature type="domain" description="CRAL-TRIO" evidence="1">
    <location>
        <begin position="21"/>
        <end position="203"/>
    </location>
</feature>